<gene>
    <name evidence="8" type="ORF">AB1Y20_011176</name>
</gene>
<evidence type="ECO:0000256" key="5">
    <source>
        <dbReference type="SAM" id="MobiDB-lite"/>
    </source>
</evidence>
<protein>
    <recommendedName>
        <fullName evidence="7">Sugar phosphate transporter domain-containing protein</fullName>
    </recommendedName>
</protein>
<evidence type="ECO:0000256" key="1">
    <source>
        <dbReference type="ARBA" id="ARBA00004141"/>
    </source>
</evidence>
<dbReference type="EMBL" id="JBGBPQ010000022">
    <property type="protein sequence ID" value="KAL1503113.1"/>
    <property type="molecule type" value="Genomic_DNA"/>
</dbReference>
<dbReference type="SUPFAM" id="SSF103481">
    <property type="entry name" value="Multidrug resistance efflux transporter EmrE"/>
    <property type="match status" value="1"/>
</dbReference>
<feature type="transmembrane region" description="Helical" evidence="6">
    <location>
        <begin position="217"/>
        <end position="236"/>
    </location>
</feature>
<dbReference type="InterPro" id="IPR004853">
    <property type="entry name" value="Sugar_P_trans_dom"/>
</dbReference>
<evidence type="ECO:0000313" key="9">
    <source>
        <dbReference type="Proteomes" id="UP001515480"/>
    </source>
</evidence>
<reference evidence="8 9" key="1">
    <citation type="journal article" date="2024" name="Science">
        <title>Giant polyketide synthase enzymes in the biosynthesis of giant marine polyether toxins.</title>
        <authorList>
            <person name="Fallon T.R."/>
            <person name="Shende V.V."/>
            <person name="Wierzbicki I.H."/>
            <person name="Pendleton A.L."/>
            <person name="Watervoot N.F."/>
            <person name="Auber R.P."/>
            <person name="Gonzalez D.J."/>
            <person name="Wisecaver J.H."/>
            <person name="Moore B.S."/>
        </authorList>
    </citation>
    <scope>NUCLEOTIDE SEQUENCE [LARGE SCALE GENOMIC DNA]</scope>
    <source>
        <strain evidence="8 9">12B1</strain>
    </source>
</reference>
<dbReference type="InterPro" id="IPR050186">
    <property type="entry name" value="TPT_transporter"/>
</dbReference>
<dbReference type="InterPro" id="IPR037185">
    <property type="entry name" value="EmrE-like"/>
</dbReference>
<dbReference type="AlphaFoldDB" id="A0AB34IPA4"/>
<feature type="transmembrane region" description="Helical" evidence="6">
    <location>
        <begin position="286"/>
        <end position="304"/>
    </location>
</feature>
<evidence type="ECO:0000256" key="4">
    <source>
        <dbReference type="ARBA" id="ARBA00023136"/>
    </source>
</evidence>
<keyword evidence="9" id="KW-1185">Reference proteome</keyword>
<comment type="subcellular location">
    <subcellularLocation>
        <location evidence="1">Membrane</location>
        <topology evidence="1">Multi-pass membrane protein</topology>
    </subcellularLocation>
</comment>
<keyword evidence="4 6" id="KW-0472">Membrane</keyword>
<feature type="compositionally biased region" description="Basic and acidic residues" evidence="5">
    <location>
        <begin position="338"/>
        <end position="355"/>
    </location>
</feature>
<sequence length="373" mass="40518">MIIHRVLIASFEAHDDVDEDHSPPAHMAWLARLRALYLIAQWIFLSSCIILFNQRLLSGRFPFPCTLVSLHMAFVSLCAAAWRASGWADVPRVRPRDWPRRFLPVGVCFAASLILSNAAYAYISVAFIQMVKASTPVVVLLLSFALRIERANAALGGYIWLISSGVALSCASQVDVTPRSHVGLALQLGAVGCEAMRLCLTNLLLTSSGIQLSPIASLYYLAPTSLLCLLVPWLLLEASSIASIVAALREVGLLQMTANASVAFVLNLATMALLKHTSALTLNVAGVVKDLLLIWWSVVVNGAIVSQLQLVGYAIALTGVTGYSSYKRRQGSAPSPARDLETETPKEDPSAREEQPLLSAYVDDEPDDMDHHR</sequence>
<keyword evidence="3 6" id="KW-1133">Transmembrane helix</keyword>
<dbReference type="Pfam" id="PF03151">
    <property type="entry name" value="TPT"/>
    <property type="match status" value="1"/>
</dbReference>
<keyword evidence="2 6" id="KW-0812">Transmembrane</keyword>
<feature type="transmembrane region" description="Helical" evidence="6">
    <location>
        <begin position="35"/>
        <end position="55"/>
    </location>
</feature>
<feature type="domain" description="Sugar phosphate transporter" evidence="7">
    <location>
        <begin position="34"/>
        <end position="324"/>
    </location>
</feature>
<name>A0AB34IPA4_PRYPA</name>
<dbReference type="Proteomes" id="UP001515480">
    <property type="component" value="Unassembled WGS sequence"/>
</dbReference>
<comment type="caution">
    <text evidence="8">The sequence shown here is derived from an EMBL/GenBank/DDBJ whole genome shotgun (WGS) entry which is preliminary data.</text>
</comment>
<accession>A0AB34IPA4</accession>
<dbReference type="GO" id="GO:0016020">
    <property type="term" value="C:membrane"/>
    <property type="evidence" value="ECO:0007669"/>
    <property type="project" value="UniProtKB-SubCell"/>
</dbReference>
<organism evidence="8 9">
    <name type="scientific">Prymnesium parvum</name>
    <name type="common">Toxic golden alga</name>
    <dbReference type="NCBI Taxonomy" id="97485"/>
    <lineage>
        <taxon>Eukaryota</taxon>
        <taxon>Haptista</taxon>
        <taxon>Haptophyta</taxon>
        <taxon>Prymnesiophyceae</taxon>
        <taxon>Prymnesiales</taxon>
        <taxon>Prymnesiaceae</taxon>
        <taxon>Prymnesium</taxon>
    </lineage>
</organism>
<feature type="transmembrane region" description="Helical" evidence="6">
    <location>
        <begin position="256"/>
        <end position="274"/>
    </location>
</feature>
<evidence type="ECO:0000256" key="6">
    <source>
        <dbReference type="SAM" id="Phobius"/>
    </source>
</evidence>
<feature type="region of interest" description="Disordered" evidence="5">
    <location>
        <begin position="326"/>
        <end position="373"/>
    </location>
</feature>
<evidence type="ECO:0000256" key="2">
    <source>
        <dbReference type="ARBA" id="ARBA00022692"/>
    </source>
</evidence>
<dbReference type="PANTHER" id="PTHR11132">
    <property type="entry name" value="SOLUTE CARRIER FAMILY 35"/>
    <property type="match status" value="1"/>
</dbReference>
<proteinExistence type="predicted"/>
<feature type="transmembrane region" description="Helical" evidence="6">
    <location>
        <begin position="61"/>
        <end position="82"/>
    </location>
</feature>
<evidence type="ECO:0000259" key="7">
    <source>
        <dbReference type="Pfam" id="PF03151"/>
    </source>
</evidence>
<evidence type="ECO:0000313" key="8">
    <source>
        <dbReference type="EMBL" id="KAL1503113.1"/>
    </source>
</evidence>
<evidence type="ECO:0000256" key="3">
    <source>
        <dbReference type="ARBA" id="ARBA00022989"/>
    </source>
</evidence>
<feature type="transmembrane region" description="Helical" evidence="6">
    <location>
        <begin position="102"/>
        <end position="120"/>
    </location>
</feature>
<feature type="compositionally biased region" description="Acidic residues" evidence="5">
    <location>
        <begin position="362"/>
        <end position="373"/>
    </location>
</feature>